<protein>
    <recommendedName>
        <fullName evidence="1">N(4)-bis(aminopropyl)spermidine synthase C-terminal domain-containing protein</fullName>
    </recommendedName>
</protein>
<dbReference type="RefSeq" id="WP_090649694.1">
    <property type="nucleotide sequence ID" value="NZ_CBCRYE010000008.1"/>
</dbReference>
<accession>A0A1G4SVM2</accession>
<dbReference type="Pfam" id="PF01861">
    <property type="entry name" value="BpsA_C"/>
    <property type="match status" value="1"/>
</dbReference>
<sequence length="279" mass="31732">MRGKIDLKEAINAVSDVIQNRPRPLRQFDQIHMKTGDMVLQSEAVADWADGKRLAFIGDGDAISVCVAYLKARNVLDFGPSRITVFDFDERVVQAVMRFADRERIENLDAKLYNVLDAFPSSQKYDCFYTNPPWGASNGGASVNVFAQRGMEAIGWQGEGMVVIADDNELVWPQQVLARVQLFALESGFFVSKFQPKLHLYHLDDAPDLKSCNMYFKSVPGIIPSEMPSEAITDAIRLQNFYGRSKEPRVRYVREKKRLDYGMAHDDEYELEFLEENNG</sequence>
<dbReference type="AlphaFoldDB" id="A0A1G4SVM2"/>
<dbReference type="OrthoDB" id="7593728at2"/>
<reference evidence="3" key="1">
    <citation type="submission" date="2016-10" db="EMBL/GenBank/DDBJ databases">
        <authorList>
            <person name="Varghese N."/>
            <person name="Submissions S."/>
        </authorList>
    </citation>
    <scope>NUCLEOTIDE SEQUENCE [LARGE SCALE GENOMIC DNA]</scope>
    <source>
        <strain evidence="3">CGMCC 1.3431</strain>
    </source>
</reference>
<dbReference type="SUPFAM" id="SSF53335">
    <property type="entry name" value="S-adenosyl-L-methionine-dependent methyltransferases"/>
    <property type="match status" value="1"/>
</dbReference>
<evidence type="ECO:0000259" key="1">
    <source>
        <dbReference type="Pfam" id="PF01861"/>
    </source>
</evidence>
<organism evidence="2 3">
    <name type="scientific">Asticcacaulis taihuensis</name>
    <dbReference type="NCBI Taxonomy" id="260084"/>
    <lineage>
        <taxon>Bacteria</taxon>
        <taxon>Pseudomonadati</taxon>
        <taxon>Pseudomonadota</taxon>
        <taxon>Alphaproteobacteria</taxon>
        <taxon>Caulobacterales</taxon>
        <taxon>Caulobacteraceae</taxon>
        <taxon>Asticcacaulis</taxon>
    </lineage>
</organism>
<dbReference type="STRING" id="260084.SAMN02927928_3038"/>
<name>A0A1G4SVM2_9CAUL</name>
<dbReference type="Proteomes" id="UP000199150">
    <property type="component" value="Unassembled WGS sequence"/>
</dbReference>
<feature type="domain" description="N(4)-bis(aminopropyl)spermidine synthase C-terminal" evidence="1">
    <location>
        <begin position="10"/>
        <end position="268"/>
    </location>
</feature>
<dbReference type="Gene3D" id="3.40.50.150">
    <property type="entry name" value="Vaccinia Virus protein VP39"/>
    <property type="match status" value="1"/>
</dbReference>
<proteinExistence type="predicted"/>
<gene>
    <name evidence="2" type="ORF">SAMN02927928_3038</name>
</gene>
<keyword evidence="3" id="KW-1185">Reference proteome</keyword>
<evidence type="ECO:0000313" key="2">
    <source>
        <dbReference type="EMBL" id="SCW73264.1"/>
    </source>
</evidence>
<dbReference type="InterPro" id="IPR029063">
    <property type="entry name" value="SAM-dependent_MTases_sf"/>
</dbReference>
<dbReference type="EMBL" id="FMTS01000005">
    <property type="protein sequence ID" value="SCW73264.1"/>
    <property type="molecule type" value="Genomic_DNA"/>
</dbReference>
<dbReference type="InterPro" id="IPR002723">
    <property type="entry name" value="BpsA_C"/>
</dbReference>
<evidence type="ECO:0000313" key="3">
    <source>
        <dbReference type="Proteomes" id="UP000199150"/>
    </source>
</evidence>